<dbReference type="FunFam" id="3.90.980.10:FF:000001">
    <property type="entry name" value="DNA primase"/>
    <property type="match status" value="1"/>
</dbReference>
<organism evidence="16 17">
    <name type="scientific">Subdoligranulum variabile</name>
    <dbReference type="NCBI Taxonomy" id="214851"/>
    <lineage>
        <taxon>Bacteria</taxon>
        <taxon>Bacillati</taxon>
        <taxon>Bacillota</taxon>
        <taxon>Clostridia</taxon>
        <taxon>Eubacteriales</taxon>
        <taxon>Oscillospiraceae</taxon>
        <taxon>Subdoligranulum</taxon>
    </lineage>
</organism>
<keyword evidence="1 12" id="KW-0240">DNA-directed RNA polymerase</keyword>
<dbReference type="InterPro" id="IPR006171">
    <property type="entry name" value="TOPRIM_dom"/>
</dbReference>
<dbReference type="GO" id="GO:0003899">
    <property type="term" value="F:DNA-directed RNA polymerase activity"/>
    <property type="evidence" value="ECO:0007669"/>
    <property type="project" value="UniProtKB-UniRule"/>
</dbReference>
<dbReference type="GO" id="GO:0005524">
    <property type="term" value="F:ATP binding"/>
    <property type="evidence" value="ECO:0007669"/>
    <property type="project" value="InterPro"/>
</dbReference>
<evidence type="ECO:0000256" key="9">
    <source>
        <dbReference type="ARBA" id="ARBA00022842"/>
    </source>
</evidence>
<keyword evidence="4 12" id="KW-0548">Nucleotidyltransferase</keyword>
<comment type="catalytic activity">
    <reaction evidence="12">
        <text>ssDNA + n NTP = ssDNA/pppN(pN)n-1 hybrid + (n-1) diphosphate.</text>
        <dbReference type="EC" id="2.7.7.101"/>
    </reaction>
</comment>
<dbReference type="SUPFAM" id="SSF56731">
    <property type="entry name" value="DNA primase core"/>
    <property type="match status" value="1"/>
</dbReference>
<evidence type="ECO:0000256" key="8">
    <source>
        <dbReference type="ARBA" id="ARBA00022833"/>
    </source>
</evidence>
<keyword evidence="11 12" id="KW-0804">Transcription</keyword>
<sequence>MIPQEYIQEVVRRNDIEEVIGQYVQLRRRGRTLSGLCPFHNEKTPSFVVYPDTQSFYCFGCGAAGDVINFVRKYNNLGYVESVKQLASRVGMPLPEEEDKEARARQRLLEINRSAARYFYEQLNAKTPEAAQARRYWKEKRGLSDAAIRRFGLGYAPEDFGGLLHYLKRRGFTEWELEHSGLIKRSAKGNLYDIFRHRVMVPIIDVRGSIIAFGGRVLDDSKPKYINSPETMVYHKSRTLFALNIAKKSASKRYILCEGYMDVISMHEAGFDTAVCACGTALTAEQVKLLSEYADEVILSYDSDEAGQKATERSLGLFANSPVKVSVLSYQGAKDPDEFIKKYGRERFDMLLNGTANPTEFQLKKAKAKYDLRSDDGRLNYIREAIDILTGYSVTPTARDVYAGRLAEETGVSKQAIVSQMQGAIRAADRKSRRKEQKEMAQQSIAADIRIPYTQGGDTVLGAASASRQLVAALLQDPDEIPYVRDRVRMEDVLLPEMQQALQAIFRSWEQKLPVNLTTLQQMLDEKTFQQVAHAQAQNHDQKLARRDIDMYLERLQNAKPVSERVAGTSDDQFLNIFANVKREKGVQDPPSDPDA</sequence>
<dbReference type="GO" id="GO:1990077">
    <property type="term" value="C:primosome complex"/>
    <property type="evidence" value="ECO:0007669"/>
    <property type="project" value="UniProtKB-KW"/>
</dbReference>
<keyword evidence="6 12" id="KW-0479">Metal-binding</keyword>
<keyword evidence="3 12" id="KW-0808">Transferase</keyword>
<name>A0A921LQ47_9FIRM</name>
<comment type="similarity">
    <text evidence="12 13">Belongs to the DnaG primase family.</text>
</comment>
<dbReference type="GO" id="GO:0000428">
    <property type="term" value="C:DNA-directed RNA polymerase complex"/>
    <property type="evidence" value="ECO:0007669"/>
    <property type="project" value="UniProtKB-KW"/>
</dbReference>
<evidence type="ECO:0000256" key="1">
    <source>
        <dbReference type="ARBA" id="ARBA00022478"/>
    </source>
</evidence>
<dbReference type="InterPro" id="IPR037068">
    <property type="entry name" value="DNA_primase_core_N_sf"/>
</dbReference>
<keyword evidence="9" id="KW-0460">Magnesium</keyword>
<dbReference type="PANTHER" id="PTHR30313">
    <property type="entry name" value="DNA PRIMASE"/>
    <property type="match status" value="1"/>
</dbReference>
<comment type="function">
    <text evidence="12 13">RNA polymerase that catalyzes the synthesis of short RNA molecules used as primers for DNA polymerase during DNA replication.</text>
</comment>
<evidence type="ECO:0000256" key="3">
    <source>
        <dbReference type="ARBA" id="ARBA00022679"/>
    </source>
</evidence>
<protein>
    <recommendedName>
        <fullName evidence="12 13">DNA primase</fullName>
        <ecNumber evidence="12">2.7.7.101</ecNumber>
    </recommendedName>
</protein>
<evidence type="ECO:0000259" key="15">
    <source>
        <dbReference type="PROSITE" id="PS50880"/>
    </source>
</evidence>
<dbReference type="Gene3D" id="3.90.580.10">
    <property type="entry name" value="Zinc finger, CHC2-type domain"/>
    <property type="match status" value="1"/>
</dbReference>
<dbReference type="CDD" id="cd03364">
    <property type="entry name" value="TOPRIM_DnaG_primases"/>
    <property type="match status" value="1"/>
</dbReference>
<dbReference type="SMART" id="SM00493">
    <property type="entry name" value="TOPRIM"/>
    <property type="match status" value="1"/>
</dbReference>
<dbReference type="InterPro" id="IPR019475">
    <property type="entry name" value="DNA_primase_DnaB-bd"/>
</dbReference>
<dbReference type="AlphaFoldDB" id="A0A921LQ47"/>
<keyword evidence="10 12" id="KW-0238">DNA-binding</keyword>
<dbReference type="PANTHER" id="PTHR30313:SF2">
    <property type="entry name" value="DNA PRIMASE"/>
    <property type="match status" value="1"/>
</dbReference>
<dbReference type="InterPro" id="IPR016136">
    <property type="entry name" value="DNA_helicase_N/primase_C"/>
</dbReference>
<dbReference type="GO" id="GO:0006269">
    <property type="term" value="P:DNA replication, synthesis of primer"/>
    <property type="evidence" value="ECO:0007669"/>
    <property type="project" value="UniProtKB-UniRule"/>
</dbReference>
<dbReference type="GO" id="GO:0003677">
    <property type="term" value="F:DNA binding"/>
    <property type="evidence" value="ECO:0007669"/>
    <property type="project" value="UniProtKB-KW"/>
</dbReference>
<comment type="caution">
    <text evidence="16">The sequence shown here is derived from an EMBL/GenBank/DDBJ whole genome shotgun (WGS) entry which is preliminary data.</text>
</comment>
<keyword evidence="5 12" id="KW-0235">DNA replication</keyword>
<dbReference type="InterPro" id="IPR002694">
    <property type="entry name" value="Znf_CHC2"/>
</dbReference>
<keyword evidence="2 12" id="KW-0639">Primosome</keyword>
<dbReference type="SMART" id="SM00400">
    <property type="entry name" value="ZnF_CHCC"/>
    <property type="match status" value="1"/>
</dbReference>
<dbReference type="GO" id="GO:0003678">
    <property type="term" value="F:DNA helicase activity"/>
    <property type="evidence" value="ECO:0007669"/>
    <property type="project" value="InterPro"/>
</dbReference>
<keyword evidence="8 12" id="KW-0862">Zinc</keyword>
<gene>
    <name evidence="12 16" type="primary">dnaG</name>
    <name evidence="16" type="ORF">K8V20_13130</name>
</gene>
<evidence type="ECO:0000256" key="13">
    <source>
        <dbReference type="PIRNR" id="PIRNR002811"/>
    </source>
</evidence>
<comment type="subunit">
    <text evidence="12">Monomer. Interacts with DnaB.</text>
</comment>
<evidence type="ECO:0000256" key="12">
    <source>
        <dbReference type="HAMAP-Rule" id="MF_00974"/>
    </source>
</evidence>
<feature type="zinc finger region" description="CHC2-type" evidence="12 14">
    <location>
        <begin position="37"/>
        <end position="61"/>
    </location>
</feature>
<dbReference type="EC" id="2.7.7.101" evidence="12"/>
<feature type="domain" description="Toprim" evidence="15">
    <location>
        <begin position="252"/>
        <end position="333"/>
    </location>
</feature>
<dbReference type="HAMAP" id="MF_00974">
    <property type="entry name" value="DNA_primase_DnaG"/>
    <property type="match status" value="1"/>
</dbReference>
<evidence type="ECO:0000256" key="7">
    <source>
        <dbReference type="ARBA" id="ARBA00022771"/>
    </source>
</evidence>
<dbReference type="InterPro" id="IPR036977">
    <property type="entry name" value="DNA_primase_Znf_CHC2"/>
</dbReference>
<dbReference type="SUPFAM" id="SSF57783">
    <property type="entry name" value="Zinc beta-ribbon"/>
    <property type="match status" value="1"/>
</dbReference>
<dbReference type="Pfam" id="PF13155">
    <property type="entry name" value="Toprim_2"/>
    <property type="match status" value="1"/>
</dbReference>
<dbReference type="InterPro" id="IPR013264">
    <property type="entry name" value="DNAG_N"/>
</dbReference>
<comment type="cofactor">
    <cofactor evidence="12 13 14">
        <name>Zn(2+)</name>
        <dbReference type="ChEBI" id="CHEBI:29105"/>
    </cofactor>
    <text evidence="12 13 14">Binds 1 zinc ion per monomer.</text>
</comment>
<dbReference type="InterPro" id="IPR036185">
    <property type="entry name" value="DNA_heli_DnaB-like_N_sf"/>
</dbReference>
<reference evidence="16" key="1">
    <citation type="journal article" date="2021" name="PeerJ">
        <title>Extensive microbial diversity within the chicken gut microbiome revealed by metagenomics and culture.</title>
        <authorList>
            <person name="Gilroy R."/>
            <person name="Ravi A."/>
            <person name="Getino M."/>
            <person name="Pursley I."/>
            <person name="Horton D.L."/>
            <person name="Alikhan N.F."/>
            <person name="Baker D."/>
            <person name="Gharbi K."/>
            <person name="Hall N."/>
            <person name="Watson M."/>
            <person name="Adriaenssens E.M."/>
            <person name="Foster-Nyarko E."/>
            <person name="Jarju S."/>
            <person name="Secka A."/>
            <person name="Antonio M."/>
            <person name="Oren A."/>
            <person name="Chaudhuri R.R."/>
            <person name="La Ragione R."/>
            <person name="Hildebrand F."/>
            <person name="Pallen M.J."/>
        </authorList>
    </citation>
    <scope>NUCLEOTIDE SEQUENCE</scope>
    <source>
        <strain evidence="16">ChiBcec21-2208</strain>
    </source>
</reference>
<dbReference type="InterPro" id="IPR030846">
    <property type="entry name" value="DnaG_bac"/>
</dbReference>
<dbReference type="GO" id="GO:0005737">
    <property type="term" value="C:cytoplasm"/>
    <property type="evidence" value="ECO:0007669"/>
    <property type="project" value="TreeGrafter"/>
</dbReference>
<dbReference type="Gene3D" id="3.90.980.10">
    <property type="entry name" value="DNA primase, catalytic core, N-terminal domain"/>
    <property type="match status" value="1"/>
</dbReference>
<dbReference type="InterPro" id="IPR006295">
    <property type="entry name" value="DNA_primase_DnaG"/>
</dbReference>
<dbReference type="EMBL" id="DYVE01000335">
    <property type="protein sequence ID" value="HJG29574.1"/>
    <property type="molecule type" value="Genomic_DNA"/>
</dbReference>
<reference evidence="16" key="2">
    <citation type="submission" date="2021-09" db="EMBL/GenBank/DDBJ databases">
        <authorList>
            <person name="Gilroy R."/>
        </authorList>
    </citation>
    <scope>NUCLEOTIDE SEQUENCE</scope>
    <source>
        <strain evidence="16">ChiBcec21-2208</strain>
    </source>
</reference>
<dbReference type="InterPro" id="IPR034151">
    <property type="entry name" value="TOPRIM_DnaG_bac"/>
</dbReference>
<keyword evidence="7 12" id="KW-0863">Zinc-finger</keyword>
<comment type="domain">
    <text evidence="12">Contains an N-terminal zinc-binding domain, a central core domain that contains the primase activity, and a C-terminal DnaB-binding domain.</text>
</comment>
<dbReference type="SUPFAM" id="SSF48024">
    <property type="entry name" value="N-terminal domain of DnaB helicase"/>
    <property type="match status" value="1"/>
</dbReference>
<evidence type="ECO:0000256" key="11">
    <source>
        <dbReference type="ARBA" id="ARBA00023163"/>
    </source>
</evidence>
<evidence type="ECO:0000256" key="6">
    <source>
        <dbReference type="ARBA" id="ARBA00022723"/>
    </source>
</evidence>
<dbReference type="Proteomes" id="UP000782880">
    <property type="component" value="Unassembled WGS sequence"/>
</dbReference>
<dbReference type="PIRSF" id="PIRSF002811">
    <property type="entry name" value="DnaG"/>
    <property type="match status" value="1"/>
</dbReference>
<dbReference type="InterPro" id="IPR050219">
    <property type="entry name" value="DnaG_primase"/>
</dbReference>
<accession>A0A921LQ47</accession>
<dbReference type="Gene3D" id="3.40.1360.10">
    <property type="match status" value="1"/>
</dbReference>
<evidence type="ECO:0000313" key="17">
    <source>
        <dbReference type="Proteomes" id="UP000782880"/>
    </source>
</evidence>
<dbReference type="NCBIfam" id="TIGR01391">
    <property type="entry name" value="dnaG"/>
    <property type="match status" value="1"/>
</dbReference>
<dbReference type="Pfam" id="PF10410">
    <property type="entry name" value="DnaB_bind"/>
    <property type="match status" value="1"/>
</dbReference>
<proteinExistence type="inferred from homology"/>
<evidence type="ECO:0000256" key="2">
    <source>
        <dbReference type="ARBA" id="ARBA00022515"/>
    </source>
</evidence>
<dbReference type="Pfam" id="PF08275">
    <property type="entry name" value="DNAG_N"/>
    <property type="match status" value="1"/>
</dbReference>
<dbReference type="Pfam" id="PF01807">
    <property type="entry name" value="Zn_ribbon_DnaG"/>
    <property type="match status" value="1"/>
</dbReference>
<dbReference type="GO" id="GO:0008270">
    <property type="term" value="F:zinc ion binding"/>
    <property type="evidence" value="ECO:0007669"/>
    <property type="project" value="UniProtKB-UniRule"/>
</dbReference>
<dbReference type="Gene3D" id="1.10.860.10">
    <property type="entry name" value="DNAb Helicase, Chain A"/>
    <property type="match status" value="1"/>
</dbReference>
<dbReference type="FunFam" id="3.90.580.10:FF:000001">
    <property type="entry name" value="DNA primase"/>
    <property type="match status" value="1"/>
</dbReference>
<evidence type="ECO:0000256" key="10">
    <source>
        <dbReference type="ARBA" id="ARBA00023125"/>
    </source>
</evidence>
<evidence type="ECO:0000313" key="16">
    <source>
        <dbReference type="EMBL" id="HJG29574.1"/>
    </source>
</evidence>
<evidence type="ECO:0000256" key="4">
    <source>
        <dbReference type="ARBA" id="ARBA00022695"/>
    </source>
</evidence>
<evidence type="ECO:0000256" key="14">
    <source>
        <dbReference type="PIRSR" id="PIRSR002811-1"/>
    </source>
</evidence>
<evidence type="ECO:0000256" key="5">
    <source>
        <dbReference type="ARBA" id="ARBA00022705"/>
    </source>
</evidence>
<dbReference type="PROSITE" id="PS50880">
    <property type="entry name" value="TOPRIM"/>
    <property type="match status" value="1"/>
</dbReference>